<comment type="caution">
    <text evidence="1">The sequence shown here is derived from an EMBL/GenBank/DDBJ whole genome shotgun (WGS) entry which is preliminary data.</text>
</comment>
<proteinExistence type="predicted"/>
<keyword evidence="2" id="KW-1185">Reference proteome</keyword>
<dbReference type="OrthoDB" id="123523at2759"/>
<sequence length="97" mass="11052">MLSGLVQLYGSMFSNRGFHWARSRKPIPVKAMGPFVGMFLAHLRKYRAGLLQLRDLANMEFYPLGGEAKELAVYIKTDGHLILTKIETLEKDVPRNM</sequence>
<evidence type="ECO:0000313" key="1">
    <source>
        <dbReference type="EMBL" id="GMF36774.1"/>
    </source>
</evidence>
<dbReference type="Proteomes" id="UP001165121">
    <property type="component" value="Unassembled WGS sequence"/>
</dbReference>
<dbReference type="EMBL" id="BSXT01000961">
    <property type="protein sequence ID" value="GMF36774.1"/>
    <property type="molecule type" value="Genomic_DNA"/>
</dbReference>
<protein>
    <submittedName>
        <fullName evidence="1">Unnamed protein product</fullName>
    </submittedName>
</protein>
<name>A0A9W7CNI7_9STRA</name>
<evidence type="ECO:0000313" key="2">
    <source>
        <dbReference type="Proteomes" id="UP001165121"/>
    </source>
</evidence>
<organism evidence="1 2">
    <name type="scientific">Phytophthora fragariaefolia</name>
    <dbReference type="NCBI Taxonomy" id="1490495"/>
    <lineage>
        <taxon>Eukaryota</taxon>
        <taxon>Sar</taxon>
        <taxon>Stramenopiles</taxon>
        <taxon>Oomycota</taxon>
        <taxon>Peronosporomycetes</taxon>
        <taxon>Peronosporales</taxon>
        <taxon>Peronosporaceae</taxon>
        <taxon>Phytophthora</taxon>
    </lineage>
</organism>
<accession>A0A9W7CNI7</accession>
<gene>
    <name evidence="1" type="ORF">Pfra01_001012100</name>
</gene>
<dbReference type="AlphaFoldDB" id="A0A9W7CNI7"/>
<reference evidence="1" key="1">
    <citation type="submission" date="2023-04" db="EMBL/GenBank/DDBJ databases">
        <title>Phytophthora fragariaefolia NBRC 109709.</title>
        <authorList>
            <person name="Ichikawa N."/>
            <person name="Sato H."/>
            <person name="Tonouchi N."/>
        </authorList>
    </citation>
    <scope>NUCLEOTIDE SEQUENCE</scope>
    <source>
        <strain evidence="1">NBRC 109709</strain>
    </source>
</reference>